<comment type="caution">
    <text evidence="2">The sequence shown here is derived from an EMBL/GenBank/DDBJ whole genome shotgun (WGS) entry which is preliminary data.</text>
</comment>
<evidence type="ECO:0000259" key="1">
    <source>
        <dbReference type="Pfam" id="PF17765"/>
    </source>
</evidence>
<dbReference type="Proteomes" id="UP001240236">
    <property type="component" value="Unassembled WGS sequence"/>
</dbReference>
<reference evidence="2 3" key="1">
    <citation type="submission" date="2023-07" db="EMBL/GenBank/DDBJ databases">
        <title>Sequencing the genomes of 1000 actinobacteria strains.</title>
        <authorList>
            <person name="Klenk H.-P."/>
        </authorList>
    </citation>
    <scope>NUCLEOTIDE SEQUENCE [LARGE SCALE GENOMIC DNA]</scope>
    <source>
        <strain evidence="2 3">DSM 44709</strain>
    </source>
</reference>
<dbReference type="EMBL" id="JAUSUZ010000001">
    <property type="protein sequence ID" value="MDQ0364703.1"/>
    <property type="molecule type" value="Genomic_DNA"/>
</dbReference>
<keyword evidence="3" id="KW-1185">Reference proteome</keyword>
<feature type="domain" description="MmyB-like transcription regulator ligand binding" evidence="1">
    <location>
        <begin position="15"/>
        <end position="90"/>
    </location>
</feature>
<organism evidence="2 3">
    <name type="scientific">Catenuloplanes indicus</name>
    <dbReference type="NCBI Taxonomy" id="137267"/>
    <lineage>
        <taxon>Bacteria</taxon>
        <taxon>Bacillati</taxon>
        <taxon>Actinomycetota</taxon>
        <taxon>Actinomycetes</taxon>
        <taxon>Micromonosporales</taxon>
        <taxon>Micromonosporaceae</taxon>
        <taxon>Catenuloplanes</taxon>
    </lineage>
</organism>
<dbReference type="AlphaFoldDB" id="A0AAE3VVB9"/>
<accession>A0AAE3VVB9</accession>
<dbReference type="InterPro" id="IPR041413">
    <property type="entry name" value="MLTR_LBD"/>
</dbReference>
<evidence type="ECO:0000313" key="2">
    <source>
        <dbReference type="EMBL" id="MDQ0364703.1"/>
    </source>
</evidence>
<name>A0AAE3VVB9_9ACTN</name>
<gene>
    <name evidence="2" type="ORF">J2S42_001372</name>
</gene>
<protein>
    <recommendedName>
        <fullName evidence="1">MmyB-like transcription regulator ligand binding domain-containing protein</fullName>
    </recommendedName>
</protein>
<evidence type="ECO:0000313" key="3">
    <source>
        <dbReference type="Proteomes" id="UP001240236"/>
    </source>
</evidence>
<dbReference type="Pfam" id="PF17765">
    <property type="entry name" value="MLTR_LBD"/>
    <property type="match status" value="1"/>
</dbReference>
<proteinExistence type="predicted"/>
<dbReference type="RefSeq" id="WP_307236313.1">
    <property type="nucleotide sequence ID" value="NZ_JAUSUZ010000001.1"/>
</dbReference>
<sequence>MPRLIPESLRGVLDELAALIARLRRVPRLRALWESQSVAEHQSASKVVVHPEVGEIPVRSNVLAIGGSNPHVVVCTPAPGTDARGKLDLLATIGTTSFAGS</sequence>
<dbReference type="Gene3D" id="3.30.450.180">
    <property type="match status" value="1"/>
</dbReference>